<evidence type="ECO:0000256" key="13">
    <source>
        <dbReference type="ARBA" id="ARBA00023136"/>
    </source>
</evidence>
<dbReference type="Proteomes" id="UP000274131">
    <property type="component" value="Unassembled WGS sequence"/>
</dbReference>
<dbReference type="EMBL" id="UXUI01009740">
    <property type="protein sequence ID" value="VDD94240.1"/>
    <property type="molecule type" value="Genomic_DNA"/>
</dbReference>
<dbReference type="PROSITE" id="PS01315">
    <property type="entry name" value="CDS"/>
    <property type="match status" value="1"/>
</dbReference>
<keyword evidence="10 16" id="KW-0548">Nucleotidyltransferase</keyword>
<protein>
    <recommendedName>
        <fullName evidence="6 16">Phosphatidate cytidylyltransferase</fullName>
        <ecNumber evidence="6 16">2.7.7.41</ecNumber>
    </recommendedName>
</protein>
<dbReference type="PANTHER" id="PTHR13773">
    <property type="entry name" value="PHOSPHATIDATE CYTIDYLYLTRANSFERASE"/>
    <property type="match status" value="1"/>
</dbReference>
<dbReference type="GO" id="GO:0004605">
    <property type="term" value="F:phosphatidate cytidylyltransferase activity"/>
    <property type="evidence" value="ECO:0007669"/>
    <property type="project" value="UniProtKB-UniRule"/>
</dbReference>
<comment type="pathway">
    <text evidence="4">Lipid metabolism.</text>
</comment>
<accession>A0A0N4VFQ4</accession>
<feature type="transmembrane region" description="Helical" evidence="16">
    <location>
        <begin position="152"/>
        <end position="170"/>
    </location>
</feature>
<feature type="transmembrane region" description="Helical" evidence="16">
    <location>
        <begin position="182"/>
        <end position="200"/>
    </location>
</feature>
<dbReference type="InterPro" id="IPR000374">
    <property type="entry name" value="PC_trans"/>
</dbReference>
<keyword evidence="13 16" id="KW-0472">Membrane</keyword>
<evidence type="ECO:0000256" key="11">
    <source>
        <dbReference type="ARBA" id="ARBA00022989"/>
    </source>
</evidence>
<feature type="region of interest" description="Disordered" evidence="18">
    <location>
        <begin position="1"/>
        <end position="39"/>
    </location>
</feature>
<evidence type="ECO:0000256" key="6">
    <source>
        <dbReference type="ARBA" id="ARBA00012487"/>
    </source>
</evidence>
<evidence type="ECO:0000256" key="4">
    <source>
        <dbReference type="ARBA" id="ARBA00005189"/>
    </source>
</evidence>
<dbReference type="EC" id="2.7.7.41" evidence="6 16"/>
<feature type="transmembrane region" description="Helical" evidence="16">
    <location>
        <begin position="118"/>
        <end position="140"/>
    </location>
</feature>
<organism evidence="21">
    <name type="scientific">Enterobius vermicularis</name>
    <name type="common">Human pinworm</name>
    <dbReference type="NCBI Taxonomy" id="51028"/>
    <lineage>
        <taxon>Eukaryota</taxon>
        <taxon>Metazoa</taxon>
        <taxon>Ecdysozoa</taxon>
        <taxon>Nematoda</taxon>
        <taxon>Chromadorea</taxon>
        <taxon>Rhabditida</taxon>
        <taxon>Spirurina</taxon>
        <taxon>Oxyuridomorpha</taxon>
        <taxon>Oxyuroidea</taxon>
        <taxon>Oxyuridae</taxon>
        <taxon>Enterobius</taxon>
    </lineage>
</organism>
<comment type="subcellular location">
    <subcellularLocation>
        <location evidence="2">Membrane</location>
        <topology evidence="2">Multi-pass membrane protein</topology>
    </subcellularLocation>
</comment>
<dbReference type="InterPro" id="IPR016720">
    <property type="entry name" value="PC_Trfase_euk"/>
</dbReference>
<comment type="pathway">
    <text evidence="3 16 17">Phospholipid metabolism; CDP-diacylglycerol biosynthesis; CDP-diacylglycerol from sn-glycerol 3-phosphate: step 3/3.</text>
</comment>
<dbReference type="STRING" id="51028.A0A0N4VFQ4"/>
<evidence type="ECO:0000256" key="7">
    <source>
        <dbReference type="ARBA" id="ARBA00022516"/>
    </source>
</evidence>
<reference evidence="19 20" key="2">
    <citation type="submission" date="2018-10" db="EMBL/GenBank/DDBJ databases">
        <authorList>
            <consortium name="Pathogen Informatics"/>
        </authorList>
    </citation>
    <scope>NUCLEOTIDE SEQUENCE [LARGE SCALE GENOMIC DNA]</scope>
</reference>
<evidence type="ECO:0000313" key="20">
    <source>
        <dbReference type="Proteomes" id="UP000274131"/>
    </source>
</evidence>
<dbReference type="GO" id="GO:0016024">
    <property type="term" value="P:CDP-diacylglycerol biosynthetic process"/>
    <property type="evidence" value="ECO:0007669"/>
    <property type="project" value="UniProtKB-UniRule"/>
</dbReference>
<evidence type="ECO:0000256" key="15">
    <source>
        <dbReference type="ARBA" id="ARBA00023264"/>
    </source>
</evidence>
<keyword evidence="7 16" id="KW-0444">Lipid biosynthesis</keyword>
<comment type="catalytic activity">
    <reaction evidence="1 16 17">
        <text>a 1,2-diacyl-sn-glycero-3-phosphate + CTP + H(+) = a CDP-1,2-diacyl-sn-glycerol + diphosphate</text>
        <dbReference type="Rhea" id="RHEA:16229"/>
        <dbReference type="ChEBI" id="CHEBI:15378"/>
        <dbReference type="ChEBI" id="CHEBI:33019"/>
        <dbReference type="ChEBI" id="CHEBI:37563"/>
        <dbReference type="ChEBI" id="CHEBI:58332"/>
        <dbReference type="ChEBI" id="CHEBI:58608"/>
        <dbReference type="EC" id="2.7.7.41"/>
    </reaction>
</comment>
<name>A0A0N4VFQ4_ENTVE</name>
<keyword evidence="8 16" id="KW-0808">Transferase</keyword>
<evidence type="ECO:0000256" key="14">
    <source>
        <dbReference type="ARBA" id="ARBA00023209"/>
    </source>
</evidence>
<feature type="transmembrane region" description="Helical" evidence="16">
    <location>
        <begin position="206"/>
        <end position="231"/>
    </location>
</feature>
<proteinExistence type="inferred from homology"/>
<feature type="transmembrane region" description="Helical" evidence="16">
    <location>
        <begin position="93"/>
        <end position="111"/>
    </location>
</feature>
<evidence type="ECO:0000313" key="21">
    <source>
        <dbReference type="WBParaSite" id="EVEC_0000958101-mRNA-1"/>
    </source>
</evidence>
<evidence type="ECO:0000256" key="9">
    <source>
        <dbReference type="ARBA" id="ARBA00022692"/>
    </source>
</evidence>
<dbReference type="PIRSF" id="PIRSF018269">
    <property type="entry name" value="PC_trans_euk"/>
    <property type="match status" value="1"/>
</dbReference>
<feature type="transmembrane region" description="Helical" evidence="16">
    <location>
        <begin position="243"/>
        <end position="266"/>
    </location>
</feature>
<keyword evidence="12 16" id="KW-0443">Lipid metabolism</keyword>
<keyword evidence="15 16" id="KW-1208">Phospholipid metabolism</keyword>
<feature type="transmembrane region" description="Helical" evidence="16">
    <location>
        <begin position="320"/>
        <end position="342"/>
    </location>
</feature>
<dbReference type="Pfam" id="PF01148">
    <property type="entry name" value="CTP_transf_1"/>
    <property type="match status" value="1"/>
</dbReference>
<keyword evidence="9 16" id="KW-0812">Transmembrane</keyword>
<dbReference type="WBParaSite" id="EVEC_0000958101-mRNA-1">
    <property type="protein sequence ID" value="EVEC_0000958101-mRNA-1"/>
    <property type="gene ID" value="EVEC_0000958101"/>
</dbReference>
<dbReference type="PANTHER" id="PTHR13773:SF8">
    <property type="entry name" value="PHOSPHATIDATE CYTIDYLYLTRANSFERASE, PHOTORECEPTOR-SPECIFIC"/>
    <property type="match status" value="1"/>
</dbReference>
<dbReference type="UniPathway" id="UPA00557">
    <property type="reaction ID" value="UER00614"/>
</dbReference>
<evidence type="ECO:0000256" key="1">
    <source>
        <dbReference type="ARBA" id="ARBA00001698"/>
    </source>
</evidence>
<comment type="similarity">
    <text evidence="5 16 17">Belongs to the CDS family.</text>
</comment>
<evidence type="ECO:0000256" key="12">
    <source>
        <dbReference type="ARBA" id="ARBA00023098"/>
    </source>
</evidence>
<keyword evidence="14 16" id="KW-0594">Phospholipid biosynthesis</keyword>
<evidence type="ECO:0000256" key="5">
    <source>
        <dbReference type="ARBA" id="ARBA00010185"/>
    </source>
</evidence>
<evidence type="ECO:0000256" key="8">
    <source>
        <dbReference type="ARBA" id="ARBA00022679"/>
    </source>
</evidence>
<evidence type="ECO:0000256" key="10">
    <source>
        <dbReference type="ARBA" id="ARBA00022695"/>
    </source>
</evidence>
<evidence type="ECO:0000313" key="19">
    <source>
        <dbReference type="EMBL" id="VDD94240.1"/>
    </source>
</evidence>
<evidence type="ECO:0000256" key="2">
    <source>
        <dbReference type="ARBA" id="ARBA00004141"/>
    </source>
</evidence>
<evidence type="ECO:0000256" key="3">
    <source>
        <dbReference type="ARBA" id="ARBA00005119"/>
    </source>
</evidence>
<dbReference type="OrthoDB" id="10260889at2759"/>
<reference evidence="21" key="1">
    <citation type="submission" date="2017-02" db="UniProtKB">
        <authorList>
            <consortium name="WormBaseParasite"/>
        </authorList>
    </citation>
    <scope>IDENTIFICATION</scope>
</reference>
<evidence type="ECO:0000256" key="16">
    <source>
        <dbReference type="PIRNR" id="PIRNR018269"/>
    </source>
</evidence>
<evidence type="ECO:0000256" key="17">
    <source>
        <dbReference type="RuleBase" id="RU003938"/>
    </source>
</evidence>
<keyword evidence="11 16" id="KW-1133">Transmembrane helix</keyword>
<evidence type="ECO:0000256" key="18">
    <source>
        <dbReference type="SAM" id="MobiDB-lite"/>
    </source>
</evidence>
<sequence length="427" mass="48325">MNPASSDGGGLDDGNLRKRTTLAGDKSTEDSRIRRLNPSAEIRATSDESDAADAVIAGERISHLTKNLPQSSDALGSYVDPFLKVLPAKWRNWVVRLVFSVVMVSLFYIIVKRGPTWLMALVFAIQFKCFHEIITIGLAVYRLYDLPWFRALSWYFLLTSNYFFFGESLIDYWGILLRKDFAWSHVTLLLIVSQSFLIIQNIFQGIIWFLVPVSMIICCDIMSYVFGFFFGRTPLIKLSPKKTWEGFIGGGISTVVFGVILSYMLLHNPFFVCPVEDFYESNYNCTIPSSFQLRDFEVGRPVSYLLQHTVKSNVVHVYPFLLHAVIMALFASILGPFGGFFASGFKRAFKIKDFGDVIPGHGGLMDRFDCQLLMGTFVNVYIHTFIKTANAAKILQQISWLPVEDQLSVYHSLQERLNAEGLLPVLS</sequence>
<dbReference type="AlphaFoldDB" id="A0A0N4VFQ4"/>
<gene>
    <name evidence="19" type="ORF">EVEC_LOCUS8991</name>
</gene>
<keyword evidence="20" id="KW-1185">Reference proteome</keyword>
<dbReference type="GO" id="GO:0005789">
    <property type="term" value="C:endoplasmic reticulum membrane"/>
    <property type="evidence" value="ECO:0007669"/>
    <property type="project" value="TreeGrafter"/>
</dbReference>